<dbReference type="SUPFAM" id="SSF53335">
    <property type="entry name" value="S-adenosyl-L-methionine-dependent methyltransferases"/>
    <property type="match status" value="1"/>
</dbReference>
<name>A0A1H1W511_9BRAD</name>
<dbReference type="Pfam" id="PF13649">
    <property type="entry name" value="Methyltransf_25"/>
    <property type="match status" value="1"/>
</dbReference>
<accession>A0A1H1W511</accession>
<dbReference type="Proteomes" id="UP000243904">
    <property type="component" value="Chromosome I"/>
</dbReference>
<reference evidence="3" key="1">
    <citation type="submission" date="2016-10" db="EMBL/GenBank/DDBJ databases">
        <authorList>
            <person name="Varghese N."/>
            <person name="Submissions S."/>
        </authorList>
    </citation>
    <scope>NUCLEOTIDE SEQUENCE [LARGE SCALE GENOMIC DNA]</scope>
    <source>
        <strain evidence="3">GAS369</strain>
    </source>
</reference>
<dbReference type="Gene3D" id="3.40.50.150">
    <property type="entry name" value="Vaccinia Virus protein VP39"/>
    <property type="match status" value="1"/>
</dbReference>
<dbReference type="GO" id="GO:0008168">
    <property type="term" value="F:methyltransferase activity"/>
    <property type="evidence" value="ECO:0007669"/>
    <property type="project" value="UniProtKB-KW"/>
</dbReference>
<keyword evidence="2" id="KW-0489">Methyltransferase</keyword>
<protein>
    <submittedName>
        <fullName evidence="2">Methyltransferase domain-containing protein</fullName>
    </submittedName>
</protein>
<keyword evidence="3" id="KW-1185">Reference proteome</keyword>
<organism evidence="2 3">
    <name type="scientific">Bradyrhizobium canariense</name>
    <dbReference type="NCBI Taxonomy" id="255045"/>
    <lineage>
        <taxon>Bacteria</taxon>
        <taxon>Pseudomonadati</taxon>
        <taxon>Pseudomonadota</taxon>
        <taxon>Alphaproteobacteria</taxon>
        <taxon>Hyphomicrobiales</taxon>
        <taxon>Nitrobacteraceae</taxon>
        <taxon>Bradyrhizobium</taxon>
    </lineage>
</organism>
<dbReference type="CDD" id="cd02440">
    <property type="entry name" value="AdoMet_MTases"/>
    <property type="match status" value="1"/>
</dbReference>
<dbReference type="InterPro" id="IPR029063">
    <property type="entry name" value="SAM-dependent_MTases_sf"/>
</dbReference>
<evidence type="ECO:0000313" key="2">
    <source>
        <dbReference type="EMBL" id="SDS92145.1"/>
    </source>
</evidence>
<evidence type="ECO:0000259" key="1">
    <source>
        <dbReference type="Pfam" id="PF13649"/>
    </source>
</evidence>
<proteinExistence type="predicted"/>
<gene>
    <name evidence="2" type="ORF">SAMN05444158_3691</name>
</gene>
<evidence type="ECO:0000313" key="3">
    <source>
        <dbReference type="Proteomes" id="UP000243904"/>
    </source>
</evidence>
<sequence length="233" mass="25833">MTVSGEGSRTSTALGGADLGRVHSDVEAYYSARVAKYGATPLGVDWSCQATQSLRFVQLLKICDFSTSFALNDVGCGYGALCAFLAMRHPESEIDYRGVDLSRAMISRARRRFSGPNRRFVVGKASSRVADYSVASGIMNVTVGHSRAVWEDFIAATLRDMRRTSRRGFSVNFISDMTPVDQRSASLYYTSAESWISYCERELGCSVETIDDYGMREFTLLVHCNQDLVDRQS</sequence>
<dbReference type="InterPro" id="IPR041698">
    <property type="entry name" value="Methyltransf_25"/>
</dbReference>
<keyword evidence="2" id="KW-0808">Transferase</keyword>
<dbReference type="GO" id="GO:0032259">
    <property type="term" value="P:methylation"/>
    <property type="evidence" value="ECO:0007669"/>
    <property type="project" value="UniProtKB-KW"/>
</dbReference>
<feature type="domain" description="Methyltransferase" evidence="1">
    <location>
        <begin position="73"/>
        <end position="166"/>
    </location>
</feature>
<dbReference type="EMBL" id="LT629750">
    <property type="protein sequence ID" value="SDS92145.1"/>
    <property type="molecule type" value="Genomic_DNA"/>
</dbReference>
<dbReference type="AlphaFoldDB" id="A0A1H1W511"/>